<dbReference type="STRING" id="77586.A0A0D9X0T5"/>
<dbReference type="Gramene" id="LPERR07G17350.1">
    <property type="protein sequence ID" value="LPERR07G17350.1"/>
    <property type="gene ID" value="LPERR07G17350"/>
</dbReference>
<sequence>MAERDDSLAAPSGEFKPRSQKHGQDKYAESDGHALLHRDDNGLRVLKITKRVKTGWGRRDNVFENQQQQQQNDDIYVLENTGKMISICCNTLFDCQEMIEGELANYQDQLQA</sequence>
<reference evidence="2 3" key="1">
    <citation type="submission" date="2012-08" db="EMBL/GenBank/DDBJ databases">
        <title>Oryza genome evolution.</title>
        <authorList>
            <person name="Wing R.A."/>
        </authorList>
    </citation>
    <scope>NUCLEOTIDE SEQUENCE</scope>
</reference>
<evidence type="ECO:0000256" key="1">
    <source>
        <dbReference type="SAM" id="MobiDB-lite"/>
    </source>
</evidence>
<dbReference type="AlphaFoldDB" id="A0A0D9X0T5"/>
<reference evidence="3" key="2">
    <citation type="submission" date="2013-12" db="EMBL/GenBank/DDBJ databases">
        <authorList>
            <person name="Yu Y."/>
            <person name="Lee S."/>
            <person name="de Baynast K."/>
            <person name="Wissotski M."/>
            <person name="Liu L."/>
            <person name="Talag J."/>
            <person name="Goicoechea J."/>
            <person name="Angelova A."/>
            <person name="Jetty R."/>
            <person name="Kudrna D."/>
            <person name="Golser W."/>
            <person name="Rivera L."/>
            <person name="Zhang J."/>
            <person name="Wing R."/>
        </authorList>
    </citation>
    <scope>NUCLEOTIDE SEQUENCE</scope>
</reference>
<feature type="region of interest" description="Disordered" evidence="1">
    <location>
        <begin position="1"/>
        <end position="34"/>
    </location>
</feature>
<dbReference type="EnsemblPlants" id="LPERR07G17350.1">
    <property type="protein sequence ID" value="LPERR07G17350.1"/>
    <property type="gene ID" value="LPERR07G17350"/>
</dbReference>
<protein>
    <submittedName>
        <fullName evidence="2">Uncharacterized protein</fullName>
    </submittedName>
</protein>
<accession>A0A0D9X0T5</accession>
<proteinExistence type="predicted"/>
<evidence type="ECO:0000313" key="3">
    <source>
        <dbReference type="Proteomes" id="UP000032180"/>
    </source>
</evidence>
<organism evidence="2 3">
    <name type="scientific">Leersia perrieri</name>
    <dbReference type="NCBI Taxonomy" id="77586"/>
    <lineage>
        <taxon>Eukaryota</taxon>
        <taxon>Viridiplantae</taxon>
        <taxon>Streptophyta</taxon>
        <taxon>Embryophyta</taxon>
        <taxon>Tracheophyta</taxon>
        <taxon>Spermatophyta</taxon>
        <taxon>Magnoliopsida</taxon>
        <taxon>Liliopsida</taxon>
        <taxon>Poales</taxon>
        <taxon>Poaceae</taxon>
        <taxon>BOP clade</taxon>
        <taxon>Oryzoideae</taxon>
        <taxon>Oryzeae</taxon>
        <taxon>Oryzinae</taxon>
        <taxon>Leersia</taxon>
    </lineage>
</organism>
<name>A0A0D9X0T5_9ORYZ</name>
<keyword evidence="3" id="KW-1185">Reference proteome</keyword>
<dbReference type="Proteomes" id="UP000032180">
    <property type="component" value="Chromosome 7"/>
</dbReference>
<evidence type="ECO:0000313" key="2">
    <source>
        <dbReference type="EnsemblPlants" id="LPERR07G17350.1"/>
    </source>
</evidence>
<dbReference type="HOGENOM" id="CLU_2149476_0_0_1"/>
<feature type="compositionally biased region" description="Basic and acidic residues" evidence="1">
    <location>
        <begin position="22"/>
        <end position="34"/>
    </location>
</feature>
<reference evidence="2" key="3">
    <citation type="submission" date="2015-04" db="UniProtKB">
        <authorList>
            <consortium name="EnsemblPlants"/>
        </authorList>
    </citation>
    <scope>IDENTIFICATION</scope>
</reference>